<dbReference type="InterPro" id="IPR001054">
    <property type="entry name" value="A/G_cyclase"/>
</dbReference>
<keyword evidence="4" id="KW-1185">Reference proteome</keyword>
<dbReference type="AlphaFoldDB" id="A0A846W4L8"/>
<dbReference type="Proteomes" id="UP000572007">
    <property type="component" value="Unassembled WGS sequence"/>
</dbReference>
<sequence length="260" mass="27594">MQISSKLQAANRRADVIGALRKARQQLPGDPAFGDPLSVSGPGGARAVARVADRIAGGAPTAAREIGFGALQVWQAALERVGRGRGTEEVTIVFTDLVGFSSWALAAGDERTLDLLRKVAKAIEPPIAERGGQVVKRMGDGLMAVFSSPDRAVRAALAARRNLEDVEVQGYKPRMRVGLHTGSPREIGGDWLGVDVNIAARMMEAGGNGNTMISSTTMAALRPETLTDLGVTAKLYRRNFWAAPLNGVPEDVKIFKLTPA</sequence>
<dbReference type="EMBL" id="JAAXOM010000002">
    <property type="protein sequence ID" value="NKX87654.1"/>
    <property type="molecule type" value="Genomic_DNA"/>
</dbReference>
<dbReference type="PANTHER" id="PTHR43081">
    <property type="entry name" value="ADENYLATE CYCLASE, TERMINAL-DIFFERENTIATION SPECIFIC-RELATED"/>
    <property type="match status" value="1"/>
</dbReference>
<dbReference type="InterPro" id="IPR029787">
    <property type="entry name" value="Nucleotide_cyclase"/>
</dbReference>
<dbReference type="InterPro" id="IPR050697">
    <property type="entry name" value="Adenylyl/Guanylyl_Cyclase_3/4"/>
</dbReference>
<name>A0A846W4L8_9NOCA</name>
<reference evidence="3 4" key="1">
    <citation type="submission" date="2020-04" db="EMBL/GenBank/DDBJ databases">
        <title>MicrobeNet Type strains.</title>
        <authorList>
            <person name="Nicholson A.C."/>
        </authorList>
    </citation>
    <scope>NUCLEOTIDE SEQUENCE [LARGE SCALE GENOMIC DNA]</scope>
    <source>
        <strain evidence="3 4">DSM 44960</strain>
    </source>
</reference>
<evidence type="ECO:0000256" key="1">
    <source>
        <dbReference type="ARBA" id="ARBA00005381"/>
    </source>
</evidence>
<evidence type="ECO:0000259" key="2">
    <source>
        <dbReference type="PROSITE" id="PS50125"/>
    </source>
</evidence>
<comment type="similarity">
    <text evidence="1">Belongs to the adenylyl cyclase class-3 family.</text>
</comment>
<evidence type="ECO:0000313" key="3">
    <source>
        <dbReference type="EMBL" id="NKX87654.1"/>
    </source>
</evidence>
<dbReference type="GO" id="GO:0006171">
    <property type="term" value="P:cAMP biosynthetic process"/>
    <property type="evidence" value="ECO:0007669"/>
    <property type="project" value="TreeGrafter"/>
</dbReference>
<proteinExistence type="inferred from homology"/>
<dbReference type="PROSITE" id="PS50125">
    <property type="entry name" value="GUANYLATE_CYCLASE_2"/>
    <property type="match status" value="1"/>
</dbReference>
<evidence type="ECO:0000313" key="4">
    <source>
        <dbReference type="Proteomes" id="UP000572007"/>
    </source>
</evidence>
<dbReference type="Gene3D" id="3.30.70.1230">
    <property type="entry name" value="Nucleotide cyclase"/>
    <property type="match status" value="1"/>
</dbReference>
<protein>
    <submittedName>
        <fullName evidence="3">Adenylate/guanylate cyclase domain-containing protein</fullName>
    </submittedName>
</protein>
<gene>
    <name evidence="3" type="ORF">HGA10_10060</name>
</gene>
<dbReference type="PANTHER" id="PTHR43081:SF19">
    <property type="entry name" value="PH-SENSITIVE ADENYLATE CYCLASE RV1264"/>
    <property type="match status" value="1"/>
</dbReference>
<dbReference type="Pfam" id="PF00211">
    <property type="entry name" value="Guanylate_cyc"/>
    <property type="match status" value="1"/>
</dbReference>
<dbReference type="GO" id="GO:0004016">
    <property type="term" value="F:adenylate cyclase activity"/>
    <property type="evidence" value="ECO:0007669"/>
    <property type="project" value="UniProtKB-ARBA"/>
</dbReference>
<accession>A0A846W4L8</accession>
<organism evidence="3 4">
    <name type="scientific">Nocardia coubleae</name>
    <dbReference type="NCBI Taxonomy" id="356147"/>
    <lineage>
        <taxon>Bacteria</taxon>
        <taxon>Bacillati</taxon>
        <taxon>Actinomycetota</taxon>
        <taxon>Actinomycetes</taxon>
        <taxon>Mycobacteriales</taxon>
        <taxon>Nocardiaceae</taxon>
        <taxon>Nocardia</taxon>
    </lineage>
</organism>
<comment type="caution">
    <text evidence="3">The sequence shown here is derived from an EMBL/GenBank/DDBJ whole genome shotgun (WGS) entry which is preliminary data.</text>
</comment>
<dbReference type="CDD" id="cd07302">
    <property type="entry name" value="CHD"/>
    <property type="match status" value="1"/>
</dbReference>
<feature type="domain" description="Guanylate cyclase" evidence="2">
    <location>
        <begin position="91"/>
        <end position="203"/>
    </location>
</feature>
<dbReference type="GO" id="GO:0035556">
    <property type="term" value="P:intracellular signal transduction"/>
    <property type="evidence" value="ECO:0007669"/>
    <property type="project" value="InterPro"/>
</dbReference>
<dbReference type="SUPFAM" id="SSF55073">
    <property type="entry name" value="Nucleotide cyclase"/>
    <property type="match status" value="1"/>
</dbReference>
<dbReference type="SMART" id="SM00044">
    <property type="entry name" value="CYCc"/>
    <property type="match status" value="1"/>
</dbReference>